<protein>
    <recommendedName>
        <fullName evidence="3">CopG family transcriptional regulator</fullName>
    </recommendedName>
</protein>
<dbReference type="InterPro" id="IPR010985">
    <property type="entry name" value="Ribbon_hlx_hlx"/>
</dbReference>
<gene>
    <name evidence="1" type="ORF">AACT_2066</name>
</gene>
<proteinExistence type="predicted"/>
<reference evidence="1 2" key="1">
    <citation type="submission" date="2019-08" db="EMBL/GenBank/DDBJ databases">
        <title>Complete genome sequence of Arcobacter acticola.</title>
        <authorList>
            <person name="Miller W."/>
        </authorList>
    </citation>
    <scope>NUCLEOTIDE SEQUENCE [LARGE SCALE GENOMIC DNA]</scope>
    <source>
        <strain evidence="1 2">KCTC 52212</strain>
    </source>
</reference>
<evidence type="ECO:0000313" key="2">
    <source>
        <dbReference type="Proteomes" id="UP000503483"/>
    </source>
</evidence>
<dbReference type="EMBL" id="CP042652">
    <property type="protein sequence ID" value="QKE29196.1"/>
    <property type="molecule type" value="Genomic_DNA"/>
</dbReference>
<dbReference type="AlphaFoldDB" id="A0A6M8EIQ8"/>
<dbReference type="SUPFAM" id="SSF47598">
    <property type="entry name" value="Ribbon-helix-helix"/>
    <property type="match status" value="1"/>
</dbReference>
<name>A0A6M8EIQ8_9BACT</name>
<organism evidence="1 2">
    <name type="scientific">Arcobacter acticola</name>
    <dbReference type="NCBI Taxonomy" id="1849015"/>
    <lineage>
        <taxon>Bacteria</taxon>
        <taxon>Pseudomonadati</taxon>
        <taxon>Campylobacterota</taxon>
        <taxon>Epsilonproteobacteria</taxon>
        <taxon>Campylobacterales</taxon>
        <taxon>Arcobacteraceae</taxon>
        <taxon>Arcobacter</taxon>
    </lineage>
</organism>
<dbReference type="Proteomes" id="UP000503483">
    <property type="component" value="Chromosome"/>
</dbReference>
<keyword evidence="2" id="KW-1185">Reference proteome</keyword>
<dbReference type="RefSeq" id="WP_172126755.1">
    <property type="nucleotide sequence ID" value="NZ_CP042652.1"/>
</dbReference>
<evidence type="ECO:0000313" key="1">
    <source>
        <dbReference type="EMBL" id="QKE29196.1"/>
    </source>
</evidence>
<sequence length="85" mass="9969">MLSIRLDENTQNQLNFLAQQKHISKSKIIKDALTYYFDMTKNESKEKTPYELGSEFFGKYSSGRDDLSTTYKQKIKDKINAKNNH</sequence>
<accession>A0A6M8EIQ8</accession>
<dbReference type="KEGG" id="paco:AACT_2066"/>
<evidence type="ECO:0008006" key="3">
    <source>
        <dbReference type="Google" id="ProtNLM"/>
    </source>
</evidence>
<dbReference type="GO" id="GO:0006355">
    <property type="term" value="P:regulation of DNA-templated transcription"/>
    <property type="evidence" value="ECO:0007669"/>
    <property type="project" value="InterPro"/>
</dbReference>